<dbReference type="InParanoid" id="A0A165DRH8"/>
<keyword evidence="3" id="KW-1185">Reference proteome</keyword>
<organism evidence="2 3">
    <name type="scientific">Laetiporus sulphureus 93-53</name>
    <dbReference type="NCBI Taxonomy" id="1314785"/>
    <lineage>
        <taxon>Eukaryota</taxon>
        <taxon>Fungi</taxon>
        <taxon>Dikarya</taxon>
        <taxon>Basidiomycota</taxon>
        <taxon>Agaricomycotina</taxon>
        <taxon>Agaricomycetes</taxon>
        <taxon>Polyporales</taxon>
        <taxon>Laetiporus</taxon>
    </lineage>
</organism>
<reference evidence="2 3" key="1">
    <citation type="journal article" date="2016" name="Mol. Biol. Evol.">
        <title>Comparative Genomics of Early-Diverging Mushroom-Forming Fungi Provides Insights into the Origins of Lignocellulose Decay Capabilities.</title>
        <authorList>
            <person name="Nagy L.G."/>
            <person name="Riley R."/>
            <person name="Tritt A."/>
            <person name="Adam C."/>
            <person name="Daum C."/>
            <person name="Floudas D."/>
            <person name="Sun H."/>
            <person name="Yadav J.S."/>
            <person name="Pangilinan J."/>
            <person name="Larsson K.H."/>
            <person name="Matsuura K."/>
            <person name="Barry K."/>
            <person name="Labutti K."/>
            <person name="Kuo R."/>
            <person name="Ohm R.A."/>
            <person name="Bhattacharya S.S."/>
            <person name="Shirouzu T."/>
            <person name="Yoshinaga Y."/>
            <person name="Martin F.M."/>
            <person name="Grigoriev I.V."/>
            <person name="Hibbett D.S."/>
        </authorList>
    </citation>
    <scope>NUCLEOTIDE SEQUENCE [LARGE SCALE GENOMIC DNA]</scope>
    <source>
        <strain evidence="2 3">93-53</strain>
    </source>
</reference>
<name>A0A165DRH8_9APHY</name>
<accession>A0A165DRH8</accession>
<dbReference type="AlphaFoldDB" id="A0A165DRH8"/>
<feature type="coiled-coil region" evidence="1">
    <location>
        <begin position="35"/>
        <end position="91"/>
    </location>
</feature>
<gene>
    <name evidence="2" type="ORF">LAESUDRAFT_760342</name>
</gene>
<dbReference type="Proteomes" id="UP000076871">
    <property type="component" value="Unassembled WGS sequence"/>
</dbReference>
<evidence type="ECO:0000313" key="3">
    <source>
        <dbReference type="Proteomes" id="UP000076871"/>
    </source>
</evidence>
<dbReference type="RefSeq" id="XP_040763215.1">
    <property type="nucleotide sequence ID" value="XM_040912721.1"/>
</dbReference>
<keyword evidence="1" id="KW-0175">Coiled coil</keyword>
<dbReference type="GeneID" id="63829749"/>
<feature type="coiled-coil region" evidence="1">
    <location>
        <begin position="127"/>
        <end position="161"/>
    </location>
</feature>
<protein>
    <submittedName>
        <fullName evidence="2">Uncharacterized protein</fullName>
    </submittedName>
</protein>
<evidence type="ECO:0000256" key="1">
    <source>
        <dbReference type="SAM" id="Coils"/>
    </source>
</evidence>
<proteinExistence type="predicted"/>
<evidence type="ECO:0000313" key="2">
    <source>
        <dbReference type="EMBL" id="KZT05475.1"/>
    </source>
</evidence>
<dbReference type="OrthoDB" id="3147752at2759"/>
<dbReference type="EMBL" id="KV427630">
    <property type="protein sequence ID" value="KZT05475.1"/>
    <property type="molecule type" value="Genomic_DNA"/>
</dbReference>
<dbReference type="STRING" id="1314785.A0A165DRH8"/>
<sequence length="448" mass="50588">MAWLNTLLGTDITLADTHVAQPPRSSLRNGQGGAETSFEQELARLRDELTREKRRAEQAAQEAAIREQNERRRTEKEYRQAIEHRDRWKDEAFRLHDVATDTEKKRDVAVRQLNEVYLQYDIARKDLDHVSVKYNAAMKEIEQLRRQLDAANQERESLIKLSETRRLETEAALTYFDTSGAASEHDVVCCIRNLNAEMFQAVKGISDSFLAGPPVGSLSRAEGRVKGIVGKPILQLLRRFHRHRDDIFIVEIASQAIISFIVQVIASSWDLTKPEDALFGLVYDNMLLKECQSVAGRWRALSRKHLRLLNEEDSKEDSLTRFLHEHLSSVLLIAGGSGEVSQKTTESLRVIVRSALNLRHSINERITESEYVVTVGHFDGEFSPEEMEDAFAVKGKATKENERVACAHELGLTRLEAEGGTAGVLKEVVLVKPTVVLISLLNELALSE</sequence>